<protein>
    <submittedName>
        <fullName evidence="1">PrGVORF18</fullName>
    </submittedName>
</protein>
<keyword evidence="2" id="KW-1185">Reference proteome</keyword>
<dbReference type="RefSeq" id="YP_003429342.1">
    <property type="nucleotide sequence ID" value="NC_013797.1"/>
</dbReference>
<reference evidence="1 2" key="1">
    <citation type="journal article" date="2011" name="J. Proteome Res.">
        <title>ODV-associated proteins of the Pieris rapae granulovirus.</title>
        <authorList>
            <person name="Wang X.F."/>
            <person name="Zhang B.Q."/>
            <person name="Xu H.J."/>
            <person name="Cui Y.J."/>
            <person name="Xu Y.P."/>
            <person name="Zhang M.J."/>
            <person name="Han Y.S."/>
            <person name="Lee Y.S."/>
            <person name="Bao Y.Y."/>
            <person name="Zhang C.X."/>
        </authorList>
    </citation>
    <scope>NUCLEOTIDE SEQUENCE [LARGE SCALE GENOMIC DNA]</scope>
    <source>
        <strain evidence="1">Wuhan</strain>
    </source>
</reference>
<sequence>MLSLSINVQNNIIPILYVNDKIYFGLTEIQEYFNLTYNNCYIDSFKCGDIVNETTKFDNNKLFITETGLVLLLERKNIHYNCYWFIISIAKNVINSFNNNENNTCDDDAVISILKTIDDNVKIIKDYVTVMPV</sequence>
<dbReference type="GeneID" id="11107025"/>
<dbReference type="OrthoDB" id="28334at10239"/>
<evidence type="ECO:0000313" key="1">
    <source>
        <dbReference type="EMBL" id="ACZ63504.1"/>
    </source>
</evidence>
<name>D2J4I5_9BBAC</name>
<organism evidence="1 2">
    <name type="scientific">Pieris rapae granulovirus Wuhan</name>
    <dbReference type="NCBI Taxonomy" id="2848030"/>
    <lineage>
        <taxon>Viruses</taxon>
        <taxon>Viruses incertae sedis</taxon>
        <taxon>Naldaviricetes</taxon>
        <taxon>Lefavirales</taxon>
        <taxon>Baculoviridae</taxon>
        <taxon>Betabaculovirus</taxon>
        <taxon>Betabaculovirus arrapae</taxon>
    </lineage>
</organism>
<dbReference type="KEGG" id="vg:11107025"/>
<dbReference type="Proteomes" id="UP000202544">
    <property type="component" value="Segment"/>
</dbReference>
<dbReference type="EMBL" id="GQ884143">
    <property type="protein sequence ID" value="ACZ63504.1"/>
    <property type="molecule type" value="Genomic_DNA"/>
</dbReference>
<reference evidence="1 2" key="2">
    <citation type="journal article" date="2012" name="J. Virol.">
        <title>The Genome of Pieris rapae Granulovirus.</title>
        <authorList>
            <person name="Zhang B.Q."/>
            <person name="Cheng R.L."/>
            <person name="Wang X.F."/>
            <person name="Zhang C.X."/>
        </authorList>
    </citation>
    <scope>NUCLEOTIDE SEQUENCE [LARGE SCALE GENOMIC DNA]</scope>
    <source>
        <strain evidence="1">Wuhan</strain>
    </source>
</reference>
<evidence type="ECO:0000313" key="2">
    <source>
        <dbReference type="Proteomes" id="UP000202544"/>
    </source>
</evidence>
<proteinExistence type="predicted"/>
<accession>D2J4I5</accession>